<protein>
    <submittedName>
        <fullName evidence="2">Uncharacterized protein</fullName>
    </submittedName>
</protein>
<organism evidence="2 3">
    <name type="scientific">Sorangium cellulosum</name>
    <name type="common">Polyangium cellulosum</name>
    <dbReference type="NCBI Taxonomy" id="56"/>
    <lineage>
        <taxon>Bacteria</taxon>
        <taxon>Pseudomonadati</taxon>
        <taxon>Myxococcota</taxon>
        <taxon>Polyangia</taxon>
        <taxon>Polyangiales</taxon>
        <taxon>Polyangiaceae</taxon>
        <taxon>Sorangium</taxon>
    </lineage>
</organism>
<proteinExistence type="predicted"/>
<reference evidence="2 3" key="1">
    <citation type="submission" date="2014-02" db="EMBL/GenBank/DDBJ databases">
        <title>The small core and large imbalanced accessory genome model reveals a collaborative survival strategy of Sorangium cellulosum strains in nature.</title>
        <authorList>
            <person name="Han K."/>
            <person name="Peng R."/>
            <person name="Blom J."/>
            <person name="Li Y.-Z."/>
        </authorList>
    </citation>
    <scope>NUCLEOTIDE SEQUENCE [LARGE SCALE GENOMIC DNA]</scope>
    <source>
        <strain evidence="2 3">So0011-07</strain>
    </source>
</reference>
<dbReference type="Proteomes" id="UP000075635">
    <property type="component" value="Unassembled WGS sequence"/>
</dbReference>
<comment type="caution">
    <text evidence="2">The sequence shown here is derived from an EMBL/GenBank/DDBJ whole genome shotgun (WGS) entry which is preliminary data.</text>
</comment>
<accession>A0A150RD75</accession>
<sequence>MAKARGRRQVDTTRPRDADRWRRASLATYIQADTGVCRVSAAEPSDAIAADSTRGRSPGNLPFQALPG</sequence>
<evidence type="ECO:0000256" key="1">
    <source>
        <dbReference type="SAM" id="MobiDB-lite"/>
    </source>
</evidence>
<dbReference type="AlphaFoldDB" id="A0A150RD75"/>
<dbReference type="EMBL" id="JEMB01002819">
    <property type="protein sequence ID" value="KYF78131.1"/>
    <property type="molecule type" value="Genomic_DNA"/>
</dbReference>
<evidence type="ECO:0000313" key="2">
    <source>
        <dbReference type="EMBL" id="KYF78131.1"/>
    </source>
</evidence>
<feature type="region of interest" description="Disordered" evidence="1">
    <location>
        <begin position="48"/>
        <end position="68"/>
    </location>
</feature>
<evidence type="ECO:0000313" key="3">
    <source>
        <dbReference type="Proteomes" id="UP000075635"/>
    </source>
</evidence>
<gene>
    <name evidence="2" type="ORF">BE17_05770</name>
</gene>
<name>A0A150RD75_SORCE</name>